<proteinExistence type="predicted"/>
<dbReference type="SUPFAM" id="SSF55729">
    <property type="entry name" value="Acyl-CoA N-acyltransferases (Nat)"/>
    <property type="match status" value="1"/>
</dbReference>
<accession>A0A238L0I9</accession>
<dbReference type="Proteomes" id="UP000220836">
    <property type="component" value="Unassembled WGS sequence"/>
</dbReference>
<evidence type="ECO:0000313" key="3">
    <source>
        <dbReference type="Proteomes" id="UP000220836"/>
    </source>
</evidence>
<dbReference type="InterPro" id="IPR016181">
    <property type="entry name" value="Acyl_CoA_acyltransferase"/>
</dbReference>
<dbReference type="PANTHER" id="PTHR39173:SF1">
    <property type="entry name" value="ACETYLTRANSFERASE"/>
    <property type="match status" value="1"/>
</dbReference>
<organism evidence="2 3">
    <name type="scientific">Pelagimonas varians</name>
    <dbReference type="NCBI Taxonomy" id="696760"/>
    <lineage>
        <taxon>Bacteria</taxon>
        <taxon>Pseudomonadati</taxon>
        <taxon>Pseudomonadota</taxon>
        <taxon>Alphaproteobacteria</taxon>
        <taxon>Rhodobacterales</taxon>
        <taxon>Roseobacteraceae</taxon>
        <taxon>Pelagimonas</taxon>
    </lineage>
</organism>
<protein>
    <submittedName>
        <fullName evidence="2">Acetyltransferase (GNAT) family protein</fullName>
    </submittedName>
</protein>
<feature type="domain" description="N-acetyltransferase" evidence="1">
    <location>
        <begin position="46"/>
        <end position="192"/>
    </location>
</feature>
<sequence length="192" mass="21032">MLGEATRKMGCLVRPAMEHLDVYCAALSMGWSPDNLRPDAAQEELAEITKCPRTFLSRLEDLQGQGPPVILPDGSSVPRLPSLKRWIWANGFCGSIALRWQSDTDDLPPTCLGHVGYAVVPWRRREGLANAALKEMLPIAREVGLQRVDLAVDPDNTASIGVIKAAGGRYVKTFITPEQIGGHTDALYRIDL</sequence>
<dbReference type="Pfam" id="PF00583">
    <property type="entry name" value="Acetyltransf_1"/>
    <property type="match status" value="1"/>
</dbReference>
<dbReference type="PANTHER" id="PTHR39173">
    <property type="entry name" value="ACETYLTRANSFERASE"/>
    <property type="match status" value="1"/>
</dbReference>
<keyword evidence="3" id="KW-1185">Reference proteome</keyword>
<gene>
    <name evidence="2" type="ORF">PEV8663_03832</name>
</gene>
<evidence type="ECO:0000259" key="1">
    <source>
        <dbReference type="PROSITE" id="PS51186"/>
    </source>
</evidence>
<keyword evidence="2" id="KW-0808">Transferase</keyword>
<dbReference type="GO" id="GO:0016747">
    <property type="term" value="F:acyltransferase activity, transferring groups other than amino-acyl groups"/>
    <property type="evidence" value="ECO:0007669"/>
    <property type="project" value="InterPro"/>
</dbReference>
<dbReference type="PROSITE" id="PS51186">
    <property type="entry name" value="GNAT"/>
    <property type="match status" value="1"/>
</dbReference>
<dbReference type="AlphaFoldDB" id="A0A238L0I9"/>
<dbReference type="Gene3D" id="3.40.630.30">
    <property type="match status" value="1"/>
</dbReference>
<name>A0A238L0I9_9RHOB</name>
<dbReference type="EMBL" id="FXYH01000017">
    <property type="protein sequence ID" value="SMX48380.1"/>
    <property type="molecule type" value="Genomic_DNA"/>
</dbReference>
<evidence type="ECO:0000313" key="2">
    <source>
        <dbReference type="EMBL" id="SMX48380.1"/>
    </source>
</evidence>
<reference evidence="2 3" key="1">
    <citation type="submission" date="2017-05" db="EMBL/GenBank/DDBJ databases">
        <authorList>
            <person name="Song R."/>
            <person name="Chenine A.L."/>
            <person name="Ruprecht R.M."/>
        </authorList>
    </citation>
    <scope>NUCLEOTIDE SEQUENCE [LARGE SCALE GENOMIC DNA]</scope>
    <source>
        <strain evidence="2 3">CECT 8663</strain>
    </source>
</reference>
<dbReference type="RefSeq" id="WP_211318260.1">
    <property type="nucleotide sequence ID" value="NZ_CBDIHF020000002.1"/>
</dbReference>
<dbReference type="InterPro" id="IPR000182">
    <property type="entry name" value="GNAT_dom"/>
</dbReference>